<dbReference type="InterPro" id="IPR041492">
    <property type="entry name" value="HAD_2"/>
</dbReference>
<reference evidence="5 6" key="1">
    <citation type="journal article" date="2009" name="PLoS ONE">
        <title>Complete genome sequence of the aerobic CO-oxidizing thermophile Thermomicrobium roseum.</title>
        <authorList>
            <person name="Wu D."/>
            <person name="Raymond J."/>
            <person name="Wu M."/>
            <person name="Chatterji S."/>
            <person name="Ren Q."/>
            <person name="Graham J.E."/>
            <person name="Bryant D.A."/>
            <person name="Robb F."/>
            <person name="Colman A."/>
            <person name="Tallon L.J."/>
            <person name="Badger J.H."/>
            <person name="Madupu R."/>
            <person name="Ward N.L."/>
            <person name="Eisen J.A."/>
        </authorList>
    </citation>
    <scope>NUCLEOTIDE SEQUENCE [LARGE SCALE GENOMIC DNA]</scope>
    <source>
        <strain evidence="6">ATCC 27502 / DSM 5159 / P-2</strain>
    </source>
</reference>
<evidence type="ECO:0000256" key="1">
    <source>
        <dbReference type="ARBA" id="ARBA00001946"/>
    </source>
</evidence>
<dbReference type="CDD" id="cd07505">
    <property type="entry name" value="HAD_BPGM-like"/>
    <property type="match status" value="1"/>
</dbReference>
<evidence type="ECO:0000256" key="2">
    <source>
        <dbReference type="ARBA" id="ARBA00006171"/>
    </source>
</evidence>
<dbReference type="PANTHER" id="PTHR46193">
    <property type="entry name" value="6-PHOSPHOGLUCONATE PHOSPHATASE"/>
    <property type="match status" value="1"/>
</dbReference>
<evidence type="ECO:0000313" key="6">
    <source>
        <dbReference type="Proteomes" id="UP000000447"/>
    </source>
</evidence>
<dbReference type="AlphaFoldDB" id="B9L1Y9"/>
<proteinExistence type="inferred from homology"/>
<dbReference type="HOGENOM" id="CLU_045011_13_3_0"/>
<sequence>MSRDDRGVLFDLDGVLIDSEQAHFEATRQAFRHLRLPELTEDLYRSQMIGRPDREAIAAAMHALGIPASWLEPVLESKADFYQELLAAGRVDLLTDGIAAVHAALEAGYPVALVTGALAVEAHWALRAAGLMGRITTVVTAEDVRAGKPDPEPYRTACSRLGVAPGRSVAVEDSPAGVAAGRAAGLRVLAVARQPFPELAAADRVVTVLSWEAIADLLARSR</sequence>
<comment type="cofactor">
    <cofactor evidence="1">
        <name>Mg(2+)</name>
        <dbReference type="ChEBI" id="CHEBI:18420"/>
    </cofactor>
</comment>
<keyword evidence="3" id="KW-0479">Metal-binding</keyword>
<dbReference type="STRING" id="309801.trd_1888"/>
<dbReference type="PANTHER" id="PTHR46193:SF21">
    <property type="entry name" value="SLL1138 PROTEIN"/>
    <property type="match status" value="1"/>
</dbReference>
<comment type="similarity">
    <text evidence="2">Belongs to the HAD-like hydrolase superfamily. CbbY/CbbZ/Gph/YieH family.</text>
</comment>
<dbReference type="Proteomes" id="UP000000447">
    <property type="component" value="Chromosome"/>
</dbReference>
<dbReference type="KEGG" id="tro:trd_1888"/>
<dbReference type="Gene3D" id="1.10.150.240">
    <property type="entry name" value="Putative phosphatase, domain 2"/>
    <property type="match status" value="1"/>
</dbReference>
<dbReference type="InterPro" id="IPR036412">
    <property type="entry name" value="HAD-like_sf"/>
</dbReference>
<dbReference type="Pfam" id="PF13419">
    <property type="entry name" value="HAD_2"/>
    <property type="match status" value="1"/>
</dbReference>
<dbReference type="InterPro" id="IPR051600">
    <property type="entry name" value="Beta-PGM-like"/>
</dbReference>
<dbReference type="SUPFAM" id="SSF56784">
    <property type="entry name" value="HAD-like"/>
    <property type="match status" value="1"/>
</dbReference>
<accession>B9L1Y9</accession>
<protein>
    <submittedName>
        <fullName evidence="5">Hydrolase</fullName>
    </submittedName>
</protein>
<evidence type="ECO:0000256" key="4">
    <source>
        <dbReference type="ARBA" id="ARBA00022842"/>
    </source>
</evidence>
<keyword evidence="6" id="KW-1185">Reference proteome</keyword>
<keyword evidence="4" id="KW-0460">Magnesium</keyword>
<keyword evidence="5" id="KW-0378">Hydrolase</keyword>
<dbReference type="GO" id="GO:0046872">
    <property type="term" value="F:metal ion binding"/>
    <property type="evidence" value="ECO:0007669"/>
    <property type="project" value="UniProtKB-KW"/>
</dbReference>
<dbReference type="EMBL" id="CP001275">
    <property type="protein sequence ID" value="ACM06306.1"/>
    <property type="molecule type" value="Genomic_DNA"/>
</dbReference>
<dbReference type="SFLD" id="SFLDG01129">
    <property type="entry name" value="C1.5:_HAD__Beta-PGM__Phosphata"/>
    <property type="match status" value="1"/>
</dbReference>
<gene>
    <name evidence="5" type="ordered locus">trd_1888</name>
</gene>
<dbReference type="InterPro" id="IPR023198">
    <property type="entry name" value="PGP-like_dom2"/>
</dbReference>
<dbReference type="NCBIfam" id="TIGR01509">
    <property type="entry name" value="HAD-SF-IA-v3"/>
    <property type="match status" value="1"/>
</dbReference>
<dbReference type="SFLD" id="SFLDS00003">
    <property type="entry name" value="Haloacid_Dehalogenase"/>
    <property type="match status" value="1"/>
</dbReference>
<evidence type="ECO:0000313" key="5">
    <source>
        <dbReference type="EMBL" id="ACM06306.1"/>
    </source>
</evidence>
<dbReference type="SFLD" id="SFLDG01135">
    <property type="entry name" value="C1.5.6:_HAD__Beta-PGM__Phospha"/>
    <property type="match status" value="1"/>
</dbReference>
<dbReference type="eggNOG" id="COG0637">
    <property type="taxonomic scope" value="Bacteria"/>
</dbReference>
<dbReference type="Gene3D" id="3.40.50.1000">
    <property type="entry name" value="HAD superfamily/HAD-like"/>
    <property type="match status" value="1"/>
</dbReference>
<dbReference type="InterPro" id="IPR023214">
    <property type="entry name" value="HAD_sf"/>
</dbReference>
<dbReference type="RefSeq" id="WP_015922831.1">
    <property type="nucleotide sequence ID" value="NC_011959.1"/>
</dbReference>
<evidence type="ECO:0000256" key="3">
    <source>
        <dbReference type="ARBA" id="ARBA00022723"/>
    </source>
</evidence>
<name>B9L1Y9_THERP</name>
<organism evidence="5 6">
    <name type="scientific">Thermomicrobium roseum (strain ATCC 27502 / DSM 5159 / P-2)</name>
    <dbReference type="NCBI Taxonomy" id="309801"/>
    <lineage>
        <taxon>Bacteria</taxon>
        <taxon>Pseudomonadati</taxon>
        <taxon>Thermomicrobiota</taxon>
        <taxon>Thermomicrobia</taxon>
        <taxon>Thermomicrobiales</taxon>
        <taxon>Thermomicrobiaceae</taxon>
        <taxon>Thermomicrobium</taxon>
    </lineage>
</organism>
<dbReference type="GO" id="GO:0016787">
    <property type="term" value="F:hydrolase activity"/>
    <property type="evidence" value="ECO:0007669"/>
    <property type="project" value="UniProtKB-KW"/>
</dbReference>
<dbReference type="InterPro" id="IPR006439">
    <property type="entry name" value="HAD-SF_hydro_IA"/>
</dbReference>